<dbReference type="Pfam" id="PF20554">
    <property type="entry name" value="DUF6766"/>
    <property type="match status" value="1"/>
</dbReference>
<reference evidence="2" key="3">
    <citation type="submission" date="2017-10" db="EMBL/GenBank/DDBJ databases">
        <title>Bioaugmenting a lab-scale membrane bioreactor with Sphingobium fuliginis OMI to degrade 4-tert-butylphenol.</title>
        <authorList>
            <person name="Takada K."/>
            <person name="Shiba T."/>
            <person name="Soda S."/>
            <person name="Inoue D."/>
            <person name="Miyake M."/>
            <person name="Eguchi M."/>
            <person name="Ike M."/>
        </authorList>
    </citation>
    <scope>NUCLEOTIDE SEQUENCE</scope>
    <source>
        <strain evidence="2">OMI</strain>
    </source>
</reference>
<dbReference type="EMBL" id="CP060035">
    <property type="protein sequence ID" value="QOT70241.1"/>
    <property type="molecule type" value="Genomic_DNA"/>
</dbReference>
<reference evidence="2 4" key="1">
    <citation type="journal article" date="2013" name="Biodegradation">
        <title>Occurrence of 4-tert-butylphenol (4-t-BP) biodegradation in an aquatic sample caused by the presence of Spirodela polyrrhiza and isolation of a 4-t-BP-utilizing bacterium.</title>
        <authorList>
            <person name="Ogata Y."/>
            <person name="Toyama T."/>
            <person name="Yu N."/>
            <person name="Wang X."/>
            <person name="Sei K."/>
            <person name="Ike M."/>
        </authorList>
    </citation>
    <scope>NUCLEOTIDE SEQUENCE [LARGE SCALE GENOMIC DNA]</scope>
    <source>
        <strain evidence="2 4">OMI</strain>
    </source>
</reference>
<reference evidence="2" key="4">
    <citation type="submission" date="2017-10" db="EMBL/GenBank/DDBJ databases">
        <authorList>
            <person name="Banno H."/>
            <person name="Chua N.-H."/>
        </authorList>
    </citation>
    <scope>NUCLEOTIDE SEQUENCE</scope>
    <source>
        <strain evidence="2">OMI</strain>
    </source>
</reference>
<accession>A0A292ZDA1</accession>
<organism evidence="2 4">
    <name type="scientific">Sphingobium fuliginis (strain ATCC 27551)</name>
    <dbReference type="NCBI Taxonomy" id="336203"/>
    <lineage>
        <taxon>Bacteria</taxon>
        <taxon>Pseudomonadati</taxon>
        <taxon>Pseudomonadota</taxon>
        <taxon>Alphaproteobacteria</taxon>
        <taxon>Sphingomonadales</taxon>
        <taxon>Sphingomonadaceae</taxon>
        <taxon>Sphingobium</taxon>
    </lineage>
</organism>
<evidence type="ECO:0000313" key="3">
    <source>
        <dbReference type="EMBL" id="QOT70241.1"/>
    </source>
</evidence>
<evidence type="ECO:0000313" key="4">
    <source>
        <dbReference type="Proteomes" id="UP000221538"/>
    </source>
</evidence>
<reference evidence="2 4" key="2">
    <citation type="journal article" date="2013" name="Environ. Sci. Technol.">
        <title>The 4-tert-butylphenol-utilizing bacterium Sphingobium fuliginis OMI can degrade bisphenols via phenolic ring hydroxylation and meta-cleavage pathway.</title>
        <authorList>
            <person name="Ogata Y."/>
            <person name="Goda S."/>
            <person name="Toyama T."/>
            <person name="Sei K."/>
            <person name="Ike M."/>
        </authorList>
    </citation>
    <scope>NUCLEOTIDE SEQUENCE [LARGE SCALE GENOMIC DNA]</scope>
    <source>
        <strain evidence="2 4">OMI</strain>
    </source>
</reference>
<dbReference type="InterPro" id="IPR046657">
    <property type="entry name" value="DUF6766"/>
</dbReference>
<keyword evidence="1" id="KW-0812">Transmembrane</keyword>
<evidence type="ECO:0000313" key="5">
    <source>
        <dbReference type="Proteomes" id="UP000593663"/>
    </source>
</evidence>
<dbReference type="Proteomes" id="UP000593663">
    <property type="component" value="Chromosome 1"/>
</dbReference>
<dbReference type="AlphaFoldDB" id="A0A292ZDA1"/>
<proteinExistence type="predicted"/>
<protein>
    <submittedName>
        <fullName evidence="2">Uncharacterized protein</fullName>
    </submittedName>
</protein>
<feature type="transmembrane region" description="Helical" evidence="1">
    <location>
        <begin position="7"/>
        <end position="29"/>
    </location>
</feature>
<feature type="transmembrane region" description="Helical" evidence="1">
    <location>
        <begin position="61"/>
        <end position="79"/>
    </location>
</feature>
<dbReference type="Proteomes" id="UP000221538">
    <property type="component" value="Unassembled WGS sequence"/>
</dbReference>
<reference evidence="3" key="6">
    <citation type="journal article" date="2021" name="Microbiol. Resour. Announc.">
        <title>Complete Genome Sequence of Sphingobium barthaii KK22, a High-Molecular-Weight Polycyclic Aromatic Hydrocarbon-Degrading Soil Bacterium.</title>
        <authorList>
            <person name="Mori J.F."/>
            <person name="Kanaly R.A."/>
        </authorList>
    </citation>
    <scope>NUCLEOTIDE SEQUENCE</scope>
    <source>
        <strain evidence="3">KK22</strain>
    </source>
</reference>
<name>A0A292ZDA1_SPHSA</name>
<reference evidence="5" key="5">
    <citation type="submission" date="2020-08" db="EMBL/GenBank/DDBJ databases">
        <title>Complete genome sequence of Sphingobium barthaii strain KK22, a high-molecular-weight polycyclic aromatic hydrocarbon-degrading soil bacterium.</title>
        <authorList>
            <person name="Mori J.F."/>
            <person name="Kanaly R.A."/>
        </authorList>
    </citation>
    <scope>NUCLEOTIDE SEQUENCE [LARGE SCALE GENOMIC DNA]</scope>
    <source>
        <strain evidence="5">KK22</strain>
    </source>
</reference>
<sequence length="131" mass="14956">MKRYAYGWITAIFFLVSIVGHWAFGWLAYVDDARQHGQAAEFAQYAVEMGRDTFENWQSEFLQLIWQVVGLAYFLYVGSPASKENDDRMEAKIDALLKLQGGEKADALIAELDDRYLRTHGHAKPHGHFTG</sequence>
<keyword evidence="1" id="KW-0472">Membrane</keyword>
<evidence type="ECO:0000313" key="2">
    <source>
        <dbReference type="EMBL" id="GAY20765.1"/>
    </source>
</evidence>
<gene>
    <name evidence="3" type="ORF">H5V43_08620</name>
    <name evidence="2" type="ORF">SFOMI_1295</name>
</gene>
<evidence type="ECO:0000256" key="1">
    <source>
        <dbReference type="SAM" id="Phobius"/>
    </source>
</evidence>
<dbReference type="RefSeq" id="WP_025550121.1">
    <property type="nucleotide sequence ID" value="NZ_BATN01000071.1"/>
</dbReference>
<dbReference type="EMBL" id="BEWI01000031">
    <property type="protein sequence ID" value="GAY20765.1"/>
    <property type="molecule type" value="Genomic_DNA"/>
</dbReference>
<keyword evidence="1" id="KW-1133">Transmembrane helix</keyword>
<dbReference type="KEGG" id="sbar:H5V43_08620"/>